<dbReference type="STRING" id="228959.SAMN05421797_104173"/>
<name>A0A1N6WP45_9FLAO</name>
<evidence type="ECO:0000256" key="4">
    <source>
        <dbReference type="PIRNR" id="PIRNR006078"/>
    </source>
</evidence>
<dbReference type="AlphaFoldDB" id="A0A1N6WP45"/>
<protein>
    <submittedName>
        <fullName evidence="5">Glycerate kinase</fullName>
    </submittedName>
</protein>
<accession>A0A1N6WP45</accession>
<organism evidence="5 6">
    <name type="scientific">Maribacter ulvicola</name>
    <dbReference type="NCBI Taxonomy" id="228959"/>
    <lineage>
        <taxon>Bacteria</taxon>
        <taxon>Pseudomonadati</taxon>
        <taxon>Bacteroidota</taxon>
        <taxon>Flavobacteriia</taxon>
        <taxon>Flavobacteriales</taxon>
        <taxon>Flavobacteriaceae</taxon>
        <taxon>Maribacter</taxon>
    </lineage>
</organism>
<proteinExistence type="inferred from homology"/>
<dbReference type="EMBL" id="FTMA01000004">
    <property type="protein sequence ID" value="SIQ91873.1"/>
    <property type="molecule type" value="Genomic_DNA"/>
</dbReference>
<evidence type="ECO:0000256" key="3">
    <source>
        <dbReference type="ARBA" id="ARBA00022777"/>
    </source>
</evidence>
<dbReference type="NCBIfam" id="TIGR00045">
    <property type="entry name" value="glycerate kinase"/>
    <property type="match status" value="1"/>
</dbReference>
<dbReference type="InterPro" id="IPR018193">
    <property type="entry name" value="Glyc_kinase_flavodox-like_fold"/>
</dbReference>
<dbReference type="RefSeq" id="WP_076548830.1">
    <property type="nucleotide sequence ID" value="NZ_FTMA01000004.1"/>
</dbReference>
<dbReference type="InterPro" id="IPR004381">
    <property type="entry name" value="Glycerate_kinase"/>
</dbReference>
<reference evidence="6" key="1">
    <citation type="submission" date="2017-01" db="EMBL/GenBank/DDBJ databases">
        <authorList>
            <person name="Varghese N."/>
            <person name="Submissions S."/>
        </authorList>
    </citation>
    <scope>NUCLEOTIDE SEQUENCE [LARGE SCALE GENOMIC DNA]</scope>
    <source>
        <strain evidence="6">DSM 15366</strain>
    </source>
</reference>
<dbReference type="GO" id="GO:0008887">
    <property type="term" value="F:glycerate kinase activity"/>
    <property type="evidence" value="ECO:0007669"/>
    <property type="project" value="UniProtKB-UniRule"/>
</dbReference>
<dbReference type="Gene3D" id="3.40.50.10350">
    <property type="entry name" value="Glycerate kinase, domain 1"/>
    <property type="match status" value="1"/>
</dbReference>
<keyword evidence="6" id="KW-1185">Reference proteome</keyword>
<sequence length="389" mass="41361">MNIVVAPDSFKECLSSKKVANAISKGVLKVMPNAEVFEIPISDGGEGLLETILSNTEGSLVAVEVMNPLSISIKATYGILRDNQTAIIEMATASGLELLTEEEKNPMVTSTYGTGQLIKDALDKGCTKIIIGLGGSATNDGGTGLVKALGGRFLNSRDEELTEGGGGLNQLFRIDVSNLDKRILDCEILVACDVSNPLTGFNGASWVYGKQKGGSDRDIELLDKNLSHYAAIIKRDLGLDILNEPGSGAAGGTGAALMAFLKADLVNGIELILKTIEIEKYIEKADLVLTGEGKIDEQTLSGKTIMGIATMAKQHNVPVIVLTGKVGENIEEIYKMGVCGIYSIVNQPMKLTDAISGAANLIEECTMNIIATLQTFRTILRKRNKVLNP</sequence>
<dbReference type="Pfam" id="PF02595">
    <property type="entry name" value="Gly_kinase"/>
    <property type="match status" value="1"/>
</dbReference>
<dbReference type="SUPFAM" id="SSF110738">
    <property type="entry name" value="Glycerate kinase I"/>
    <property type="match status" value="1"/>
</dbReference>
<keyword evidence="2 4" id="KW-0808">Transferase</keyword>
<evidence type="ECO:0000256" key="2">
    <source>
        <dbReference type="ARBA" id="ARBA00022679"/>
    </source>
</evidence>
<dbReference type="PANTHER" id="PTHR21599">
    <property type="entry name" value="GLYCERATE KINASE"/>
    <property type="match status" value="1"/>
</dbReference>
<dbReference type="Gene3D" id="3.90.1510.10">
    <property type="entry name" value="Glycerate kinase, domain 2"/>
    <property type="match status" value="1"/>
</dbReference>
<evidence type="ECO:0000313" key="6">
    <source>
        <dbReference type="Proteomes" id="UP000186953"/>
    </source>
</evidence>
<evidence type="ECO:0000313" key="5">
    <source>
        <dbReference type="EMBL" id="SIQ91873.1"/>
    </source>
</evidence>
<dbReference type="Proteomes" id="UP000186953">
    <property type="component" value="Unassembled WGS sequence"/>
</dbReference>
<dbReference type="InterPro" id="IPR018197">
    <property type="entry name" value="Glycerate_kinase_RE-like"/>
</dbReference>
<keyword evidence="3 4" id="KW-0418">Kinase</keyword>
<dbReference type="PANTHER" id="PTHR21599:SF0">
    <property type="entry name" value="GLYCERATE KINASE"/>
    <property type="match status" value="1"/>
</dbReference>
<dbReference type="OrthoDB" id="9774290at2"/>
<comment type="similarity">
    <text evidence="1 4">Belongs to the glycerate kinase type-1 family.</text>
</comment>
<gene>
    <name evidence="5" type="ORF">SAMN05421797_104173</name>
</gene>
<evidence type="ECO:0000256" key="1">
    <source>
        <dbReference type="ARBA" id="ARBA00006284"/>
    </source>
</evidence>
<dbReference type="InterPro" id="IPR036129">
    <property type="entry name" value="Glycerate_kinase_sf"/>
</dbReference>
<dbReference type="GO" id="GO:0031388">
    <property type="term" value="P:organic acid phosphorylation"/>
    <property type="evidence" value="ECO:0007669"/>
    <property type="project" value="UniProtKB-UniRule"/>
</dbReference>
<dbReference type="PIRSF" id="PIRSF006078">
    <property type="entry name" value="GlxK"/>
    <property type="match status" value="1"/>
</dbReference>